<dbReference type="SUPFAM" id="SSF55486">
    <property type="entry name" value="Metalloproteases ('zincins'), catalytic domain"/>
    <property type="match status" value="1"/>
</dbReference>
<evidence type="ECO:0000256" key="1">
    <source>
        <dbReference type="SAM" id="SignalP"/>
    </source>
</evidence>
<feature type="chain" id="PRO_5024384691" evidence="1">
    <location>
        <begin position="21"/>
        <end position="266"/>
    </location>
</feature>
<dbReference type="InterPro" id="IPR024079">
    <property type="entry name" value="MetalloPept_cat_dom_sf"/>
</dbReference>
<keyword evidence="3" id="KW-1185">Reference proteome</keyword>
<proteinExistence type="predicted"/>
<dbReference type="GO" id="GO:0006508">
    <property type="term" value="P:proteolysis"/>
    <property type="evidence" value="ECO:0007669"/>
    <property type="project" value="UniProtKB-KW"/>
</dbReference>
<organism evidence="2 3">
    <name type="scientific">Maribacter aurantiacus</name>
    <dbReference type="NCBI Taxonomy" id="1882343"/>
    <lineage>
        <taxon>Bacteria</taxon>
        <taxon>Pseudomonadati</taxon>
        <taxon>Bacteroidota</taxon>
        <taxon>Flavobacteriia</taxon>
        <taxon>Flavobacteriales</taxon>
        <taxon>Flavobacteriaceae</taxon>
        <taxon>Maribacter</taxon>
    </lineage>
</organism>
<dbReference type="GO" id="GO:0008237">
    <property type="term" value="F:metallopeptidase activity"/>
    <property type="evidence" value="ECO:0007669"/>
    <property type="project" value="UniProtKB-KW"/>
</dbReference>
<evidence type="ECO:0000313" key="2">
    <source>
        <dbReference type="EMBL" id="TLF44433.1"/>
    </source>
</evidence>
<keyword evidence="1" id="KW-0732">Signal</keyword>
<dbReference type="Proteomes" id="UP000308382">
    <property type="component" value="Unassembled WGS sequence"/>
</dbReference>
<accession>A0A5R8M4D3</accession>
<comment type="caution">
    <text evidence="2">The sequence shown here is derived from an EMBL/GenBank/DDBJ whole genome shotgun (WGS) entry which is preliminary data.</text>
</comment>
<evidence type="ECO:0000313" key="3">
    <source>
        <dbReference type="Proteomes" id="UP000308382"/>
    </source>
</evidence>
<reference evidence="2 3" key="1">
    <citation type="journal article" date="2017" name="Int. J. Syst. Evol. Microbiol.">
        <title>Maripseudobacter aurantiacus gen. nov., sp. nov., a novel member of the family Flavobacteriaceae isolated from a sedimentation basin.</title>
        <authorList>
            <person name="Chen C."/>
            <person name="Su Y."/>
            <person name="Tao T."/>
            <person name="Fu G."/>
            <person name="Zhang C."/>
            <person name="Sun C."/>
            <person name="Zhang X."/>
            <person name="Wu M."/>
        </authorList>
    </citation>
    <scope>NUCLEOTIDE SEQUENCE [LARGE SCALE GENOMIC DNA]</scope>
    <source>
        <strain evidence="3">CDA4</strain>
    </source>
</reference>
<dbReference type="PROSITE" id="PS51257">
    <property type="entry name" value="PROKAR_LIPOPROTEIN"/>
    <property type="match status" value="1"/>
</dbReference>
<keyword evidence="2" id="KW-0378">Hydrolase</keyword>
<keyword evidence="2" id="KW-0645">Protease</keyword>
<dbReference type="RefSeq" id="WP_138258582.1">
    <property type="nucleotide sequence ID" value="NZ_VBUK01000006.1"/>
</dbReference>
<dbReference type="AlphaFoldDB" id="A0A5R8M4D3"/>
<keyword evidence="2" id="KW-0482">Metalloprotease</keyword>
<gene>
    <name evidence="2" type="ORF">FEK29_11485</name>
</gene>
<feature type="signal peptide" evidence="1">
    <location>
        <begin position="1"/>
        <end position="20"/>
    </location>
</feature>
<sequence>MGTKSLKIILLLFSVLISCSKDTGNSTEIIEDENGNPIEVDTSVNKKSVGDSANDLLSSGSFEKLILEILYVGELNPTSTTLDNFKEFLEARLNKPKGIEIILRQIEKVDQEFYSIQDIRNLEDTHRSKFNEKGTIAVSGIFIDGEYDQNTENGSVLGVAYRNTSFVIFEQTIREFSNQPLAPSLSTLETVVVNHEMGHLLGLVNAGTTMQTNHQDIEHGRHCTNENCLMFWTAETGEGLLNMLTGGSVPPLDALCISDLQANGGK</sequence>
<dbReference type="EMBL" id="VBUK01000006">
    <property type="protein sequence ID" value="TLF44433.1"/>
    <property type="molecule type" value="Genomic_DNA"/>
</dbReference>
<dbReference type="OrthoDB" id="1121673at2"/>
<protein>
    <submittedName>
        <fullName evidence="2">Membrane metalloprotease</fullName>
    </submittedName>
</protein>
<name>A0A5R8M4D3_9FLAO</name>
<dbReference type="Gene3D" id="3.40.390.10">
    <property type="entry name" value="Collagenase (Catalytic Domain)"/>
    <property type="match status" value="1"/>
</dbReference>